<dbReference type="FunFam" id="1.10.510.10:FF:000420">
    <property type="entry name" value="Guanylate cyclase"/>
    <property type="match status" value="1"/>
</dbReference>
<protein>
    <recommendedName>
        <fullName evidence="3 15">Guanylate cyclase</fullName>
        <ecNumber evidence="3 15">4.6.1.2</ecNumber>
    </recommendedName>
</protein>
<evidence type="ECO:0000256" key="7">
    <source>
        <dbReference type="ARBA" id="ARBA00022989"/>
    </source>
</evidence>
<evidence type="ECO:0000256" key="2">
    <source>
        <dbReference type="ARBA" id="ARBA00004479"/>
    </source>
</evidence>
<dbReference type="PROSITE" id="PS50011">
    <property type="entry name" value="PROTEIN_KINASE_DOM"/>
    <property type="match status" value="1"/>
</dbReference>
<feature type="compositionally biased region" description="Polar residues" evidence="16">
    <location>
        <begin position="1170"/>
        <end position="1187"/>
    </location>
</feature>
<keyword evidence="8" id="KW-0342">GTP-binding</keyword>
<evidence type="ECO:0000256" key="13">
    <source>
        <dbReference type="ARBA" id="ARBA00023293"/>
    </source>
</evidence>
<proteinExistence type="inferred from homology"/>
<evidence type="ECO:0000259" key="19">
    <source>
        <dbReference type="PROSITE" id="PS50011"/>
    </source>
</evidence>
<dbReference type="GO" id="GO:0004016">
    <property type="term" value="F:adenylate cyclase activity"/>
    <property type="evidence" value="ECO:0007669"/>
    <property type="project" value="TreeGrafter"/>
</dbReference>
<evidence type="ECO:0000256" key="12">
    <source>
        <dbReference type="ARBA" id="ARBA00023239"/>
    </source>
</evidence>
<dbReference type="InterPro" id="IPR028082">
    <property type="entry name" value="Peripla_BP_I"/>
</dbReference>
<name>A0A9D4H5U6_DREPO</name>
<dbReference type="InterPro" id="IPR011009">
    <property type="entry name" value="Kinase-like_dom_sf"/>
</dbReference>
<feature type="chain" id="PRO_5039307897" description="Guanylate cyclase" evidence="18">
    <location>
        <begin position="32"/>
        <end position="1251"/>
    </location>
</feature>
<organism evidence="21 22">
    <name type="scientific">Dreissena polymorpha</name>
    <name type="common">Zebra mussel</name>
    <name type="synonym">Mytilus polymorpha</name>
    <dbReference type="NCBI Taxonomy" id="45954"/>
    <lineage>
        <taxon>Eukaryota</taxon>
        <taxon>Metazoa</taxon>
        <taxon>Spiralia</taxon>
        <taxon>Lophotrochozoa</taxon>
        <taxon>Mollusca</taxon>
        <taxon>Bivalvia</taxon>
        <taxon>Autobranchia</taxon>
        <taxon>Heteroconchia</taxon>
        <taxon>Euheterodonta</taxon>
        <taxon>Imparidentia</taxon>
        <taxon>Neoheterodontei</taxon>
        <taxon>Myida</taxon>
        <taxon>Dreissenoidea</taxon>
        <taxon>Dreissenidae</taxon>
        <taxon>Dreissena</taxon>
    </lineage>
</organism>
<evidence type="ECO:0000259" key="20">
    <source>
        <dbReference type="PROSITE" id="PS50125"/>
    </source>
</evidence>
<dbReference type="InterPro" id="IPR001828">
    <property type="entry name" value="ANF_lig-bd_rcpt"/>
</dbReference>
<feature type="region of interest" description="Disordered" evidence="16">
    <location>
        <begin position="1153"/>
        <end position="1187"/>
    </location>
</feature>
<evidence type="ECO:0000256" key="6">
    <source>
        <dbReference type="ARBA" id="ARBA00022741"/>
    </source>
</evidence>
<keyword evidence="13 15" id="KW-0141">cGMP biosynthesis</keyword>
<dbReference type="GO" id="GO:0035556">
    <property type="term" value="P:intracellular signal transduction"/>
    <property type="evidence" value="ECO:0007669"/>
    <property type="project" value="InterPro"/>
</dbReference>
<dbReference type="EC" id="4.6.1.2" evidence="3 15"/>
<evidence type="ECO:0000256" key="8">
    <source>
        <dbReference type="ARBA" id="ARBA00023134"/>
    </source>
</evidence>
<keyword evidence="5 18" id="KW-0732">Signal</keyword>
<comment type="caution">
    <text evidence="21">The sequence shown here is derived from an EMBL/GenBank/DDBJ whole genome shotgun (WGS) entry which is preliminary data.</text>
</comment>
<dbReference type="InterPro" id="IPR050401">
    <property type="entry name" value="Cyclic_nucleotide_synthase"/>
</dbReference>
<evidence type="ECO:0000256" key="9">
    <source>
        <dbReference type="ARBA" id="ARBA00023136"/>
    </source>
</evidence>
<comment type="catalytic activity">
    <reaction evidence="1 15">
        <text>GTP = 3',5'-cyclic GMP + diphosphate</text>
        <dbReference type="Rhea" id="RHEA:13665"/>
        <dbReference type="ChEBI" id="CHEBI:33019"/>
        <dbReference type="ChEBI" id="CHEBI:37565"/>
        <dbReference type="ChEBI" id="CHEBI:57746"/>
        <dbReference type="EC" id="4.6.1.2"/>
    </reaction>
</comment>
<dbReference type="SUPFAM" id="SSF55073">
    <property type="entry name" value="Nucleotide cyclase"/>
    <property type="match status" value="1"/>
</dbReference>
<dbReference type="InterPro" id="IPR001245">
    <property type="entry name" value="Ser-Thr/Tyr_kinase_cat_dom"/>
</dbReference>
<keyword evidence="10" id="KW-0675">Receptor</keyword>
<keyword evidence="22" id="KW-1185">Reference proteome</keyword>
<feature type="signal peptide" evidence="18">
    <location>
        <begin position="1"/>
        <end position="31"/>
    </location>
</feature>
<reference evidence="21" key="1">
    <citation type="journal article" date="2019" name="bioRxiv">
        <title>The Genome of the Zebra Mussel, Dreissena polymorpha: A Resource for Invasive Species Research.</title>
        <authorList>
            <person name="McCartney M.A."/>
            <person name="Auch B."/>
            <person name="Kono T."/>
            <person name="Mallez S."/>
            <person name="Zhang Y."/>
            <person name="Obille A."/>
            <person name="Becker A."/>
            <person name="Abrahante J.E."/>
            <person name="Garbe J."/>
            <person name="Badalamenti J.P."/>
            <person name="Herman A."/>
            <person name="Mangelson H."/>
            <person name="Liachko I."/>
            <person name="Sullivan S."/>
            <person name="Sone E.D."/>
            <person name="Koren S."/>
            <person name="Silverstein K.A.T."/>
            <person name="Beckman K.B."/>
            <person name="Gohl D.M."/>
        </authorList>
    </citation>
    <scope>NUCLEOTIDE SEQUENCE</scope>
    <source>
        <strain evidence="21">Duluth1</strain>
        <tissue evidence="21">Whole animal</tissue>
    </source>
</reference>
<evidence type="ECO:0000256" key="16">
    <source>
        <dbReference type="SAM" id="MobiDB-lite"/>
    </source>
</evidence>
<dbReference type="GO" id="GO:0001653">
    <property type="term" value="F:peptide receptor activity"/>
    <property type="evidence" value="ECO:0007669"/>
    <property type="project" value="TreeGrafter"/>
</dbReference>
<gene>
    <name evidence="21" type="ORF">DPMN_129930</name>
</gene>
<dbReference type="GO" id="GO:0005524">
    <property type="term" value="F:ATP binding"/>
    <property type="evidence" value="ECO:0007669"/>
    <property type="project" value="InterPro"/>
</dbReference>
<dbReference type="Proteomes" id="UP000828390">
    <property type="component" value="Unassembled WGS sequence"/>
</dbReference>
<dbReference type="PROSITE" id="PS50125">
    <property type="entry name" value="GUANYLATE_CYCLASE_2"/>
    <property type="match status" value="1"/>
</dbReference>
<dbReference type="Pfam" id="PF07714">
    <property type="entry name" value="PK_Tyr_Ser-Thr"/>
    <property type="match status" value="1"/>
</dbReference>
<evidence type="ECO:0000256" key="18">
    <source>
        <dbReference type="SAM" id="SignalP"/>
    </source>
</evidence>
<accession>A0A9D4H5U6</accession>
<dbReference type="GO" id="GO:0005886">
    <property type="term" value="C:plasma membrane"/>
    <property type="evidence" value="ECO:0007669"/>
    <property type="project" value="TreeGrafter"/>
</dbReference>
<dbReference type="PANTHER" id="PTHR11920">
    <property type="entry name" value="GUANYLYL CYCLASE"/>
    <property type="match status" value="1"/>
</dbReference>
<feature type="domain" description="Protein kinase" evidence="19">
    <location>
        <begin position="559"/>
        <end position="830"/>
    </location>
</feature>
<dbReference type="SMART" id="SM00220">
    <property type="entry name" value="S_TKc"/>
    <property type="match status" value="1"/>
</dbReference>
<evidence type="ECO:0000256" key="15">
    <source>
        <dbReference type="RuleBase" id="RU003431"/>
    </source>
</evidence>
<sequence length="1251" mass="141382">MRDFQTQNCVTWQTLTFWSISLAALSWSASAVEDTRVPLKISFLTSAGDSKGSKTFAGAFFSALDFVNQNKSLLPGYRLECLFNDTDRNSLNAINAMTSHYGNEILAFIGPDESCLCESTVAAAWNLPMIGYKCHDSKSWSEEDIQTRRTFATTQPSTAKVSKSILAILQYHQWNRVTLVVGASSIWNETAQSLRTLMKDHNIRLLDAIYFPEPYASGEEMYHIVEKSYRVTRIYVFLGDHHGLIDFSRLLKAHVKDRISEYVVIAVDERMYTEDPHSYLLKTPFESKDDLNTYQVQSFETVLLLVPRPPLNDDWDHFLDDVRRRNTEPPINGFAQVYKGSAIKVPIYAAFLYDAVHTYALALHETLTSGGDMRNGTALIAHIRNTTYTSILGYDVYIDRQGDAEGNYTLLTFDVHQPDSQVELLQVGNFRMTQGGVGIPELNLFRDIKWRNGGPPRDEPTCGFHGEKCKHKSPLWTILSVVIAITVIVGITAGFGVRHYMYEQKLARLLWKVDFKDIAPLVQSVDENLLPPNMKKRKRSKSHPFKFIFSHDNESERTTLLGEEVKRDSSFSSARAQRCLIGYYKGTVVSIKHIARRHVEIDRDLKKQLQLRKELNHDNVARFIGACVESPHVYILTQFCQRGSLQDILNNEDFSLDDMFVSSLVSDLIKGMTFIHDSEIHYHGNLKTSNCLVDARWVLMVTDFGLHRLGNGRASSSPDPQNYYETIVWHAPEVLRGTSRESVGTQKADVYAFALILYALLGRKGPWGDTEYSSKEIIELLRSESSSIRPDMASLACESYISDCIRDCWAEDPDMRPTFKDIRVKLKPMLQGIKSNILDNMLYMMERYSNNLESLVADRTELLFEEKKMTENLLLRMLPRFVAERLKKGEPVVPEVYDSVSIYFSDIVGFTALSAESTPMEVVCMLNDLYTCFDAIVENFDVYKIETIGDAYFVVSGLPLRNDDLHAGEIASMSLRMLQEIKRFKIRHRPNDTLKLRIGLHSGPCVAGVVGLKMPRYTLFGDTVNTASRMESTGVPLKIHCSETITCLLRKLGGYQLTERGLVNAKGKGEMLTFFLEGEDESHRQRRISHSRLSGKITPNGDLNPAGEIFGAPIIHPRYWTNGFTNSSCDLSPVFPNYNHNIPIIENCDSPEDNVFDKSFNAHDAPSPPSQKGMQRSGSTQHPHALNSTCNSKLQDLLTGNQSAKRPTRLGRQISDSVDGQQNSEPLNKITLGLLHRNLSVPSYMIAEDSV</sequence>
<dbReference type="GO" id="GO:0007168">
    <property type="term" value="P:receptor guanylyl cyclase signaling pathway"/>
    <property type="evidence" value="ECO:0007669"/>
    <property type="project" value="TreeGrafter"/>
</dbReference>
<dbReference type="InterPro" id="IPR018297">
    <property type="entry name" value="A/G_cyclase_CS"/>
</dbReference>
<dbReference type="SUPFAM" id="SSF56112">
    <property type="entry name" value="Protein kinase-like (PK-like)"/>
    <property type="match status" value="1"/>
</dbReference>
<comment type="subcellular location">
    <subcellularLocation>
        <location evidence="2">Membrane</location>
        <topology evidence="2">Single-pass type I membrane protein</topology>
    </subcellularLocation>
</comment>
<keyword evidence="11" id="KW-0325">Glycoprotein</keyword>
<dbReference type="OrthoDB" id="1890790at2759"/>
<dbReference type="InterPro" id="IPR001054">
    <property type="entry name" value="A/G_cyclase"/>
</dbReference>
<evidence type="ECO:0000256" key="14">
    <source>
        <dbReference type="RuleBase" id="RU000405"/>
    </source>
</evidence>
<dbReference type="InterPro" id="IPR029787">
    <property type="entry name" value="Nucleotide_cyclase"/>
</dbReference>
<dbReference type="SMART" id="SM00044">
    <property type="entry name" value="CYCc"/>
    <property type="match status" value="1"/>
</dbReference>
<dbReference type="Gene3D" id="3.30.70.1230">
    <property type="entry name" value="Nucleotide cyclase"/>
    <property type="match status" value="1"/>
</dbReference>
<dbReference type="Gene3D" id="1.10.510.10">
    <property type="entry name" value="Transferase(Phosphotransferase) domain 1"/>
    <property type="match status" value="1"/>
</dbReference>
<evidence type="ECO:0000256" key="3">
    <source>
        <dbReference type="ARBA" id="ARBA00012202"/>
    </source>
</evidence>
<dbReference type="AlphaFoldDB" id="A0A9D4H5U6"/>
<evidence type="ECO:0000256" key="4">
    <source>
        <dbReference type="ARBA" id="ARBA00022692"/>
    </source>
</evidence>
<evidence type="ECO:0000256" key="17">
    <source>
        <dbReference type="SAM" id="Phobius"/>
    </source>
</evidence>
<dbReference type="Pfam" id="PF01094">
    <property type="entry name" value="ANF_receptor"/>
    <property type="match status" value="1"/>
</dbReference>
<evidence type="ECO:0000313" key="21">
    <source>
        <dbReference type="EMBL" id="KAH3827983.1"/>
    </source>
</evidence>
<evidence type="ECO:0000256" key="11">
    <source>
        <dbReference type="ARBA" id="ARBA00023180"/>
    </source>
</evidence>
<dbReference type="EMBL" id="JAIWYP010000005">
    <property type="protein sequence ID" value="KAH3827983.1"/>
    <property type="molecule type" value="Genomic_DNA"/>
</dbReference>
<dbReference type="PROSITE" id="PS00452">
    <property type="entry name" value="GUANYLATE_CYCLASE_1"/>
    <property type="match status" value="1"/>
</dbReference>
<keyword evidence="9 17" id="KW-0472">Membrane</keyword>
<evidence type="ECO:0000313" key="22">
    <source>
        <dbReference type="Proteomes" id="UP000828390"/>
    </source>
</evidence>
<comment type="similarity">
    <text evidence="14">Belongs to the adenylyl cyclase class-4/guanylyl cyclase family.</text>
</comment>
<dbReference type="GO" id="GO:0005525">
    <property type="term" value="F:GTP binding"/>
    <property type="evidence" value="ECO:0007669"/>
    <property type="project" value="UniProtKB-KW"/>
</dbReference>
<dbReference type="SUPFAM" id="SSF53822">
    <property type="entry name" value="Periplasmic binding protein-like I"/>
    <property type="match status" value="1"/>
</dbReference>
<feature type="region of interest" description="Disordered" evidence="16">
    <location>
        <begin position="1201"/>
        <end position="1224"/>
    </location>
</feature>
<dbReference type="InterPro" id="IPR000719">
    <property type="entry name" value="Prot_kinase_dom"/>
</dbReference>
<evidence type="ECO:0000256" key="10">
    <source>
        <dbReference type="ARBA" id="ARBA00023170"/>
    </source>
</evidence>
<keyword evidence="6" id="KW-0547">Nucleotide-binding</keyword>
<dbReference type="Gene3D" id="3.40.50.2300">
    <property type="match status" value="3"/>
</dbReference>
<keyword evidence="12 14" id="KW-0456">Lyase</keyword>
<reference evidence="21" key="2">
    <citation type="submission" date="2020-11" db="EMBL/GenBank/DDBJ databases">
        <authorList>
            <person name="McCartney M.A."/>
            <person name="Auch B."/>
            <person name="Kono T."/>
            <person name="Mallez S."/>
            <person name="Becker A."/>
            <person name="Gohl D.M."/>
            <person name="Silverstein K.A.T."/>
            <person name="Koren S."/>
            <person name="Bechman K.B."/>
            <person name="Herman A."/>
            <person name="Abrahante J.E."/>
            <person name="Garbe J."/>
        </authorList>
    </citation>
    <scope>NUCLEOTIDE SEQUENCE</scope>
    <source>
        <strain evidence="21">Duluth1</strain>
        <tissue evidence="21">Whole animal</tissue>
    </source>
</reference>
<keyword evidence="7 17" id="KW-1133">Transmembrane helix</keyword>
<feature type="compositionally biased region" description="Polar residues" evidence="16">
    <location>
        <begin position="1214"/>
        <end position="1224"/>
    </location>
</feature>
<feature type="domain" description="Guanylate cyclase" evidence="20">
    <location>
        <begin position="901"/>
        <end position="1031"/>
    </location>
</feature>
<evidence type="ECO:0000256" key="5">
    <source>
        <dbReference type="ARBA" id="ARBA00022729"/>
    </source>
</evidence>
<evidence type="ECO:0000256" key="1">
    <source>
        <dbReference type="ARBA" id="ARBA00001436"/>
    </source>
</evidence>
<dbReference type="Pfam" id="PF00211">
    <property type="entry name" value="Guanylate_cyc"/>
    <property type="match status" value="1"/>
</dbReference>
<dbReference type="PANTHER" id="PTHR11920:SF501">
    <property type="entry name" value="GUANYLATE CYCLASE 32E"/>
    <property type="match status" value="1"/>
</dbReference>
<dbReference type="FunFam" id="3.30.70.1230:FF:000004">
    <property type="entry name" value="Guanylate cyclase"/>
    <property type="match status" value="1"/>
</dbReference>
<dbReference type="GO" id="GO:0004672">
    <property type="term" value="F:protein kinase activity"/>
    <property type="evidence" value="ECO:0007669"/>
    <property type="project" value="InterPro"/>
</dbReference>
<dbReference type="GO" id="GO:0004383">
    <property type="term" value="F:guanylate cyclase activity"/>
    <property type="evidence" value="ECO:0007669"/>
    <property type="project" value="UniProtKB-EC"/>
</dbReference>
<keyword evidence="4 17" id="KW-0812">Transmembrane</keyword>
<dbReference type="CDD" id="cd07302">
    <property type="entry name" value="CHD"/>
    <property type="match status" value="1"/>
</dbReference>
<feature type="transmembrane region" description="Helical" evidence="17">
    <location>
        <begin position="475"/>
        <end position="497"/>
    </location>
</feature>